<dbReference type="OrthoDB" id="798816at2"/>
<proteinExistence type="predicted"/>
<dbReference type="AlphaFoldDB" id="A0A4U1C5N1"/>
<reference evidence="2 3" key="1">
    <citation type="submission" date="2019-04" db="EMBL/GenBank/DDBJ databases">
        <title>Pedobacter sp. AR-2-6 sp. nov., isolated from Arctic soil.</title>
        <authorList>
            <person name="Dahal R.H."/>
            <person name="Kim D.-U."/>
        </authorList>
    </citation>
    <scope>NUCLEOTIDE SEQUENCE [LARGE SCALE GENOMIC DNA]</scope>
    <source>
        <strain evidence="2 3">AR-2-6</strain>
    </source>
</reference>
<protein>
    <recommendedName>
        <fullName evidence="4">DUF5681 domain-containing protein</fullName>
    </recommendedName>
</protein>
<evidence type="ECO:0000313" key="2">
    <source>
        <dbReference type="EMBL" id="TKC01242.1"/>
    </source>
</evidence>
<evidence type="ECO:0008006" key="4">
    <source>
        <dbReference type="Google" id="ProtNLM"/>
    </source>
</evidence>
<gene>
    <name evidence="2" type="ORF">FA045_08330</name>
</gene>
<accession>A0A4U1C5N1</accession>
<keyword evidence="3" id="KW-1185">Reference proteome</keyword>
<organism evidence="2 3">
    <name type="scientific">Pedobacter cryotolerans</name>
    <dbReference type="NCBI Taxonomy" id="2571270"/>
    <lineage>
        <taxon>Bacteria</taxon>
        <taxon>Pseudomonadati</taxon>
        <taxon>Bacteroidota</taxon>
        <taxon>Sphingobacteriia</taxon>
        <taxon>Sphingobacteriales</taxon>
        <taxon>Sphingobacteriaceae</taxon>
        <taxon>Pedobacter</taxon>
    </lineage>
</organism>
<dbReference type="Proteomes" id="UP000310477">
    <property type="component" value="Unassembled WGS sequence"/>
</dbReference>
<sequence length="128" mass="14812">MEQENNEKQPGKKLFKKGQVANPYGRPVGAPNKITTQMRETMHEIFMNNKDKIQEKLDQLDDPKDWLNFVAKLFPYFMPSLTATKGEITVKHTGAEHLNSEELYQKVLTLKLNSIKQSNPEEYDDTNN</sequence>
<dbReference type="EMBL" id="SWBO01000004">
    <property type="protein sequence ID" value="TKC01242.1"/>
    <property type="molecule type" value="Genomic_DNA"/>
</dbReference>
<feature type="region of interest" description="Disordered" evidence="1">
    <location>
        <begin position="1"/>
        <end position="33"/>
    </location>
</feature>
<feature type="compositionally biased region" description="Basic and acidic residues" evidence="1">
    <location>
        <begin position="1"/>
        <end position="10"/>
    </location>
</feature>
<dbReference type="RefSeq" id="WP_136876440.1">
    <property type="nucleotide sequence ID" value="NZ_SWBO01000004.1"/>
</dbReference>
<comment type="caution">
    <text evidence="2">The sequence shown here is derived from an EMBL/GenBank/DDBJ whole genome shotgun (WGS) entry which is preliminary data.</text>
</comment>
<name>A0A4U1C5N1_9SPHI</name>
<evidence type="ECO:0000256" key="1">
    <source>
        <dbReference type="SAM" id="MobiDB-lite"/>
    </source>
</evidence>
<evidence type="ECO:0000313" key="3">
    <source>
        <dbReference type="Proteomes" id="UP000310477"/>
    </source>
</evidence>